<evidence type="ECO:0000313" key="1">
    <source>
        <dbReference type="EMBL" id="GBM00740.1"/>
    </source>
</evidence>
<dbReference type="Proteomes" id="UP000499080">
    <property type="component" value="Unassembled WGS sequence"/>
</dbReference>
<organism evidence="1 2">
    <name type="scientific">Araneus ventricosus</name>
    <name type="common">Orbweaver spider</name>
    <name type="synonym">Epeira ventricosa</name>
    <dbReference type="NCBI Taxonomy" id="182803"/>
    <lineage>
        <taxon>Eukaryota</taxon>
        <taxon>Metazoa</taxon>
        <taxon>Ecdysozoa</taxon>
        <taxon>Arthropoda</taxon>
        <taxon>Chelicerata</taxon>
        <taxon>Arachnida</taxon>
        <taxon>Araneae</taxon>
        <taxon>Araneomorphae</taxon>
        <taxon>Entelegynae</taxon>
        <taxon>Araneoidea</taxon>
        <taxon>Araneidae</taxon>
        <taxon>Araneus</taxon>
    </lineage>
</organism>
<sequence length="85" mass="9629">MECDGILSENYGVDYDGMPSENYGVDYDGMLSKNYGVDYDGGEEEIYQCSELQQVVHIFRDENACPDVIDEAGQSLRSSVWEKEK</sequence>
<gene>
    <name evidence="1" type="ORF">AVEN_150907_1</name>
</gene>
<comment type="caution">
    <text evidence="1">The sequence shown here is derived from an EMBL/GenBank/DDBJ whole genome shotgun (WGS) entry which is preliminary data.</text>
</comment>
<proteinExistence type="predicted"/>
<accession>A0A4Y2C9A0</accession>
<evidence type="ECO:0000313" key="2">
    <source>
        <dbReference type="Proteomes" id="UP000499080"/>
    </source>
</evidence>
<dbReference type="EMBL" id="BGPR01000160">
    <property type="protein sequence ID" value="GBM00740.1"/>
    <property type="molecule type" value="Genomic_DNA"/>
</dbReference>
<dbReference type="OrthoDB" id="8195485at2759"/>
<reference evidence="1 2" key="1">
    <citation type="journal article" date="2019" name="Sci. Rep.">
        <title>Orb-weaving spider Araneus ventricosus genome elucidates the spidroin gene catalogue.</title>
        <authorList>
            <person name="Kono N."/>
            <person name="Nakamura H."/>
            <person name="Ohtoshi R."/>
            <person name="Moran D.A.P."/>
            <person name="Shinohara A."/>
            <person name="Yoshida Y."/>
            <person name="Fujiwara M."/>
            <person name="Mori M."/>
            <person name="Tomita M."/>
            <person name="Arakawa K."/>
        </authorList>
    </citation>
    <scope>NUCLEOTIDE SEQUENCE [LARGE SCALE GENOMIC DNA]</scope>
</reference>
<protein>
    <submittedName>
        <fullName evidence="1">Uncharacterized protein</fullName>
    </submittedName>
</protein>
<name>A0A4Y2C9A0_ARAVE</name>
<keyword evidence="2" id="KW-1185">Reference proteome</keyword>
<dbReference type="AlphaFoldDB" id="A0A4Y2C9A0"/>